<dbReference type="PROSITE" id="PS51292">
    <property type="entry name" value="ZF_RING_CH"/>
    <property type="match status" value="1"/>
</dbReference>
<organism evidence="7 8">
    <name type="scientific">Quercus suber</name>
    <name type="common">Cork oak</name>
    <dbReference type="NCBI Taxonomy" id="58331"/>
    <lineage>
        <taxon>Eukaryota</taxon>
        <taxon>Viridiplantae</taxon>
        <taxon>Streptophyta</taxon>
        <taxon>Embryophyta</taxon>
        <taxon>Tracheophyta</taxon>
        <taxon>Spermatophyta</taxon>
        <taxon>Magnoliopsida</taxon>
        <taxon>eudicotyledons</taxon>
        <taxon>Gunneridae</taxon>
        <taxon>Pentapetalae</taxon>
        <taxon>rosids</taxon>
        <taxon>fabids</taxon>
        <taxon>Fagales</taxon>
        <taxon>Fagaceae</taxon>
        <taxon>Quercus</taxon>
    </lineage>
</organism>
<feature type="domain" description="RING-CH-type" evidence="6">
    <location>
        <begin position="46"/>
        <end position="111"/>
    </location>
</feature>
<keyword evidence="1" id="KW-0479">Metal-binding</keyword>
<dbReference type="SUPFAM" id="SSF57850">
    <property type="entry name" value="RING/U-box"/>
    <property type="match status" value="1"/>
</dbReference>
<name>A0AAW0IRJ7_QUESU</name>
<evidence type="ECO:0000256" key="1">
    <source>
        <dbReference type="ARBA" id="ARBA00022723"/>
    </source>
</evidence>
<dbReference type="Proteomes" id="UP000237347">
    <property type="component" value="Unassembled WGS sequence"/>
</dbReference>
<dbReference type="SMART" id="SM00744">
    <property type="entry name" value="RINGv"/>
    <property type="match status" value="1"/>
</dbReference>
<evidence type="ECO:0000313" key="7">
    <source>
        <dbReference type="EMBL" id="KAK7816962.1"/>
    </source>
</evidence>
<dbReference type="Gene3D" id="3.30.40.10">
    <property type="entry name" value="Zinc/RING finger domain, C3HC4 (zinc finger)"/>
    <property type="match status" value="1"/>
</dbReference>
<gene>
    <name evidence="7" type="primary">March1_1</name>
    <name evidence="7" type="ORF">CFP56_043422</name>
</gene>
<dbReference type="InterPro" id="IPR013083">
    <property type="entry name" value="Znf_RING/FYVE/PHD"/>
</dbReference>
<keyword evidence="8" id="KW-1185">Reference proteome</keyword>
<protein>
    <submittedName>
        <fullName evidence="7">E3 ubiquitin-protein ligase march1</fullName>
    </submittedName>
</protein>
<keyword evidence="3" id="KW-0862">Zinc</keyword>
<dbReference type="InterPro" id="IPR011016">
    <property type="entry name" value="Znf_RING-CH"/>
</dbReference>
<reference evidence="7 8" key="1">
    <citation type="journal article" date="2018" name="Sci. Data">
        <title>The draft genome sequence of cork oak.</title>
        <authorList>
            <person name="Ramos A.M."/>
            <person name="Usie A."/>
            <person name="Barbosa P."/>
            <person name="Barros P.M."/>
            <person name="Capote T."/>
            <person name="Chaves I."/>
            <person name="Simoes F."/>
            <person name="Abreu I."/>
            <person name="Carrasquinho I."/>
            <person name="Faro C."/>
            <person name="Guimaraes J.B."/>
            <person name="Mendonca D."/>
            <person name="Nobrega F."/>
            <person name="Rodrigues L."/>
            <person name="Saibo N.J.M."/>
            <person name="Varela M.C."/>
            <person name="Egas C."/>
            <person name="Matos J."/>
            <person name="Miguel C.M."/>
            <person name="Oliveira M.M."/>
            <person name="Ricardo C.P."/>
            <person name="Goncalves S."/>
        </authorList>
    </citation>
    <scope>NUCLEOTIDE SEQUENCE [LARGE SCALE GENOMIC DNA]</scope>
    <source>
        <strain evidence="8">cv. HL8</strain>
    </source>
</reference>
<comment type="caution">
    <text evidence="7">The sequence shown here is derived from an EMBL/GenBank/DDBJ whole genome shotgun (WGS) entry which is preliminary data.</text>
</comment>
<accession>A0AAW0IRJ7</accession>
<keyword evidence="5" id="KW-0812">Transmembrane</keyword>
<keyword evidence="5" id="KW-1133">Transmembrane helix</keyword>
<dbReference type="PANTHER" id="PTHR46347">
    <property type="entry name" value="RING/FYVE/PHD ZINC FINGER SUPERFAMILY PROTEIN"/>
    <property type="match status" value="1"/>
</dbReference>
<keyword evidence="5" id="KW-0472">Membrane</keyword>
<feature type="transmembrane region" description="Helical" evidence="5">
    <location>
        <begin position="133"/>
        <end position="154"/>
    </location>
</feature>
<evidence type="ECO:0000256" key="3">
    <source>
        <dbReference type="ARBA" id="ARBA00022833"/>
    </source>
</evidence>
<dbReference type="PANTHER" id="PTHR46347:SF4">
    <property type="entry name" value="RING_FYVE_PHD ZINC FINGER SUPERFAMILY PROTEIN"/>
    <property type="match status" value="1"/>
</dbReference>
<dbReference type="EMBL" id="PKMF04000908">
    <property type="protein sequence ID" value="KAK7816962.1"/>
    <property type="molecule type" value="Genomic_DNA"/>
</dbReference>
<dbReference type="Pfam" id="PF12906">
    <property type="entry name" value="RINGv"/>
    <property type="match status" value="1"/>
</dbReference>
<proteinExistence type="predicted"/>
<keyword evidence="2" id="KW-0863">Zinc-finger</keyword>
<evidence type="ECO:0000256" key="5">
    <source>
        <dbReference type="SAM" id="Phobius"/>
    </source>
</evidence>
<evidence type="ECO:0000256" key="4">
    <source>
        <dbReference type="SAM" id="MobiDB-lite"/>
    </source>
</evidence>
<evidence type="ECO:0000256" key="2">
    <source>
        <dbReference type="ARBA" id="ARBA00022771"/>
    </source>
</evidence>
<dbReference type="AlphaFoldDB" id="A0AAW0IRJ7"/>
<dbReference type="CDD" id="cd16495">
    <property type="entry name" value="RING_CH-C4HC3_MARCH"/>
    <property type="match status" value="1"/>
</dbReference>
<feature type="compositionally biased region" description="Polar residues" evidence="4">
    <location>
        <begin position="8"/>
        <end position="17"/>
    </location>
</feature>
<dbReference type="GO" id="GO:0008270">
    <property type="term" value="F:zinc ion binding"/>
    <property type="evidence" value="ECO:0007669"/>
    <property type="project" value="UniProtKB-KW"/>
</dbReference>
<evidence type="ECO:0000259" key="6">
    <source>
        <dbReference type="PROSITE" id="PS51292"/>
    </source>
</evidence>
<feature type="region of interest" description="Disordered" evidence="4">
    <location>
        <begin position="1"/>
        <end position="39"/>
    </location>
</feature>
<sequence>MEGEVQLEVTSAENPSPSDADPLLEKHADSSSPGSSSSIEIRNEDIETGSNSCCRICLESDAEPEDELISPCMCKGTQQFVHRSCLDHWRSVKEGFAFSHCTTCKAQYHLRVALFEDNSWRKLKFRIFVARDVFLVFLAVQTVIAAMGGFAYLMDKDGAFRNSFSDSWDRILSKHPIPFYYCIGKYNRFLQLFICLFNLPCRIENANCSFHTNGYGYL</sequence>
<evidence type="ECO:0000313" key="8">
    <source>
        <dbReference type="Proteomes" id="UP000237347"/>
    </source>
</evidence>